<dbReference type="Gene3D" id="3.90.1150.10">
    <property type="entry name" value="Aspartate Aminotransferase, domain 1"/>
    <property type="match status" value="1"/>
</dbReference>
<evidence type="ECO:0000256" key="2">
    <source>
        <dbReference type="ARBA" id="ARBA00004173"/>
    </source>
</evidence>
<evidence type="ECO:0000256" key="6">
    <source>
        <dbReference type="ARBA" id="ARBA00023128"/>
    </source>
</evidence>
<reference evidence="14" key="1">
    <citation type="submission" date="2025-08" db="UniProtKB">
        <authorList>
            <consortium name="Ensembl"/>
        </authorList>
    </citation>
    <scope>IDENTIFICATION</scope>
</reference>
<keyword evidence="7" id="KW-0456">Lyase</keyword>
<evidence type="ECO:0000256" key="5">
    <source>
        <dbReference type="ARBA" id="ARBA00022898"/>
    </source>
</evidence>
<evidence type="ECO:0000256" key="11">
    <source>
        <dbReference type="ARBA" id="ARBA00041584"/>
    </source>
</evidence>
<protein>
    <recommendedName>
        <fullName evidence="10">Ethanolamine-phosphate phospho-lyase</fullName>
        <ecNumber evidence="9">4.2.3.2</ecNumber>
    </recommendedName>
    <alternativeName>
        <fullName evidence="11">Alanine--glyoxylate aminotransferase 2-like 1</fullName>
    </alternativeName>
</protein>
<dbReference type="InterPro" id="IPR015421">
    <property type="entry name" value="PyrdxlP-dep_Trfase_major"/>
</dbReference>
<evidence type="ECO:0000313" key="14">
    <source>
        <dbReference type="Ensembl" id="ENSCCRP00000113900.1"/>
    </source>
</evidence>
<comment type="subunit">
    <text evidence="4">Homotetramer.</text>
</comment>
<dbReference type="GeneTree" id="ENSGT00940000157910"/>
<reference evidence="14" key="2">
    <citation type="submission" date="2025-09" db="UniProtKB">
        <authorList>
            <consortium name="Ensembl"/>
        </authorList>
    </citation>
    <scope>IDENTIFICATION</scope>
</reference>
<evidence type="ECO:0000256" key="4">
    <source>
        <dbReference type="ARBA" id="ARBA00011881"/>
    </source>
</evidence>
<organism evidence="14 15">
    <name type="scientific">Cyprinus carpio carpio</name>
    <dbReference type="NCBI Taxonomy" id="630221"/>
    <lineage>
        <taxon>Eukaryota</taxon>
        <taxon>Metazoa</taxon>
        <taxon>Chordata</taxon>
        <taxon>Craniata</taxon>
        <taxon>Vertebrata</taxon>
        <taxon>Euteleostomi</taxon>
        <taxon>Actinopterygii</taxon>
        <taxon>Neopterygii</taxon>
        <taxon>Teleostei</taxon>
        <taxon>Ostariophysi</taxon>
        <taxon>Cypriniformes</taxon>
        <taxon>Cyprinidae</taxon>
        <taxon>Cyprininae</taxon>
        <taxon>Cyprinus</taxon>
    </lineage>
</organism>
<evidence type="ECO:0000256" key="8">
    <source>
        <dbReference type="ARBA" id="ARBA00037113"/>
    </source>
</evidence>
<dbReference type="Pfam" id="PF00202">
    <property type="entry name" value="Aminotran_3"/>
    <property type="match status" value="2"/>
</dbReference>
<dbReference type="InterPro" id="IPR005814">
    <property type="entry name" value="Aminotrans_3"/>
</dbReference>
<evidence type="ECO:0000256" key="1">
    <source>
        <dbReference type="ARBA" id="ARBA00001933"/>
    </source>
</evidence>
<keyword evidence="15" id="KW-1185">Reference proteome</keyword>
<dbReference type="GO" id="GO:0005739">
    <property type="term" value="C:mitochondrion"/>
    <property type="evidence" value="ECO:0007669"/>
    <property type="project" value="UniProtKB-SubCell"/>
</dbReference>
<dbReference type="EC" id="4.2.3.2" evidence="9"/>
<dbReference type="Gene3D" id="3.40.640.10">
    <property type="entry name" value="Type I PLP-dependent aspartate aminotransferase-like (Major domain)"/>
    <property type="match status" value="1"/>
</dbReference>
<comment type="cofactor">
    <cofactor evidence="1">
        <name>pyridoxal 5'-phosphate</name>
        <dbReference type="ChEBI" id="CHEBI:597326"/>
    </cofactor>
</comment>
<dbReference type="Ensembl" id="ENSCCRT00000138252.1">
    <property type="protein sequence ID" value="ENSCCRP00000113900.1"/>
    <property type="gene ID" value="ENSCCRG00000079467.1"/>
</dbReference>
<proteinExistence type="inferred from homology"/>
<dbReference type="PANTHER" id="PTHR45688:SF1">
    <property type="entry name" value="ETHANOLAMINE-PHOSPHATE PHOSPHO-LYASE"/>
    <property type="match status" value="1"/>
</dbReference>
<comment type="similarity">
    <text evidence="3 13">Belongs to the class-III pyridoxal-phosphate-dependent aminotransferase family.</text>
</comment>
<evidence type="ECO:0000313" key="15">
    <source>
        <dbReference type="Proteomes" id="UP001108240"/>
    </source>
</evidence>
<dbReference type="Proteomes" id="UP001108240">
    <property type="component" value="Unplaced"/>
</dbReference>
<evidence type="ECO:0000256" key="10">
    <source>
        <dbReference type="ARBA" id="ARBA00040022"/>
    </source>
</evidence>
<dbReference type="CDD" id="cd00610">
    <property type="entry name" value="OAT_like"/>
    <property type="match status" value="1"/>
</dbReference>
<dbReference type="GO" id="GO:0008483">
    <property type="term" value="F:transaminase activity"/>
    <property type="evidence" value="ECO:0007669"/>
    <property type="project" value="InterPro"/>
</dbReference>
<evidence type="ECO:0000256" key="9">
    <source>
        <dbReference type="ARBA" id="ARBA00039127"/>
    </source>
</evidence>
<dbReference type="GO" id="GO:0030170">
    <property type="term" value="F:pyridoxal phosphate binding"/>
    <property type="evidence" value="ECO:0007669"/>
    <property type="project" value="InterPro"/>
</dbReference>
<evidence type="ECO:0000256" key="7">
    <source>
        <dbReference type="ARBA" id="ARBA00023239"/>
    </source>
</evidence>
<dbReference type="InterPro" id="IPR015424">
    <property type="entry name" value="PyrdxlP-dep_Trfase"/>
</dbReference>
<dbReference type="PROSITE" id="PS00600">
    <property type="entry name" value="AA_TRANSFER_CLASS_3"/>
    <property type="match status" value="1"/>
</dbReference>
<dbReference type="PANTHER" id="PTHR45688">
    <property type="match status" value="1"/>
</dbReference>
<dbReference type="SUPFAM" id="SSF53383">
    <property type="entry name" value="PLP-dependent transferases"/>
    <property type="match status" value="1"/>
</dbReference>
<keyword evidence="6" id="KW-0496">Mitochondrion</keyword>
<dbReference type="AlphaFoldDB" id="A0A9J7Y8Y5"/>
<dbReference type="InterPro" id="IPR049704">
    <property type="entry name" value="Aminotrans_3_PPA_site"/>
</dbReference>
<comment type="function">
    <text evidence="8">Catalyzes the pyridoxal-phosphate-dependent breakdown of phosphoethanolamine, converting it to ammonia, inorganic phosphate and acetaldehyde.</text>
</comment>
<dbReference type="InterPro" id="IPR015422">
    <property type="entry name" value="PyrdxlP-dep_Trfase_small"/>
</dbReference>
<sequence>MATGNLDKQKTIDLRKKHVGPSCKVFFSHDPIKIVRARGQYMYNEKDEKYLDCINNVAHVGHCHPDVVEAGAKQMELLNTNSRFLHDNLVLYAQRLQATLPEKLSVCYFVNSGSEANDLALRLAWQYTVNSTLSVPPLSLHWDLNSNQFLRSVKLTALSPDIYRGKYCEDHPDPATAYAENVKDIIEQAHKKGRKIAAFIAESLQSCGGQVIPPVGYFQKVAQHVRNAGGVFIADEVQVGFGRVGTHFWGFQLQGEDFVPDIVTMGKPIGNGHPMSCVITTREVAESFMSSGMEYFNTFGGNPVSCAIGLAVLDVIEKEDLQGNALHIGSYLTQLLDDLKKRHLLVGDVRGRGLFIGLDLVRNRDKRTPATAEAQDVIYRLKEQRILLSADGPHRNVLKFKPPMCFSREDAELVVEKIDQILTGNSGNSKL</sequence>
<comment type="catalytic activity">
    <reaction evidence="12">
        <text>phosphoethanolamine + H2O = acetaldehyde + NH4(+) + phosphate</text>
        <dbReference type="Rhea" id="RHEA:17889"/>
        <dbReference type="ChEBI" id="CHEBI:15343"/>
        <dbReference type="ChEBI" id="CHEBI:15377"/>
        <dbReference type="ChEBI" id="CHEBI:28938"/>
        <dbReference type="ChEBI" id="CHEBI:43474"/>
        <dbReference type="ChEBI" id="CHEBI:58190"/>
        <dbReference type="EC" id="4.2.3.2"/>
    </reaction>
</comment>
<evidence type="ECO:0000256" key="12">
    <source>
        <dbReference type="ARBA" id="ARBA00047688"/>
    </source>
</evidence>
<dbReference type="GO" id="GO:0050459">
    <property type="term" value="F:ethanolamine-phosphate phospho-lyase activity"/>
    <property type="evidence" value="ECO:0007669"/>
    <property type="project" value="UniProtKB-EC"/>
</dbReference>
<dbReference type="PIRSF" id="PIRSF000521">
    <property type="entry name" value="Transaminase_4ab_Lys_Orn"/>
    <property type="match status" value="1"/>
</dbReference>
<name>A0A9J7Y8Y5_CYPCA</name>
<comment type="subcellular location">
    <subcellularLocation>
        <location evidence="2">Mitochondrion</location>
    </subcellularLocation>
</comment>
<evidence type="ECO:0000256" key="13">
    <source>
        <dbReference type="RuleBase" id="RU003560"/>
    </source>
</evidence>
<accession>A0A9J7Y8Y5</accession>
<evidence type="ECO:0000256" key="3">
    <source>
        <dbReference type="ARBA" id="ARBA00008954"/>
    </source>
</evidence>
<keyword evidence="5 13" id="KW-0663">Pyridoxal phosphate</keyword>